<evidence type="ECO:0000256" key="3">
    <source>
        <dbReference type="ARBA" id="ARBA00022737"/>
    </source>
</evidence>
<dbReference type="Proteomes" id="UP000077755">
    <property type="component" value="Chromosome 2"/>
</dbReference>
<dbReference type="InterPro" id="IPR002182">
    <property type="entry name" value="NB-ARC"/>
</dbReference>
<dbReference type="EMBL" id="CP093344">
    <property type="protein sequence ID" value="WOG87771.1"/>
    <property type="molecule type" value="Genomic_DNA"/>
</dbReference>
<feature type="domain" description="Disease resistance protein At4g27190-like leucine-rich repeats" evidence="7">
    <location>
        <begin position="799"/>
        <end position="883"/>
    </location>
</feature>
<dbReference type="Pfam" id="PF00931">
    <property type="entry name" value="NB-ARC"/>
    <property type="match status" value="1"/>
</dbReference>
<evidence type="ECO:0000256" key="5">
    <source>
        <dbReference type="ARBA" id="ARBA00022840"/>
    </source>
</evidence>
<evidence type="ECO:0000313" key="9">
    <source>
        <dbReference type="Proteomes" id="UP000077755"/>
    </source>
</evidence>
<dbReference type="SUPFAM" id="SSF52540">
    <property type="entry name" value="P-loop containing nucleoside triphosphate hydrolases"/>
    <property type="match status" value="1"/>
</dbReference>
<evidence type="ECO:0000256" key="2">
    <source>
        <dbReference type="ARBA" id="ARBA00022614"/>
    </source>
</evidence>
<dbReference type="InterPro" id="IPR042197">
    <property type="entry name" value="Apaf_helical"/>
</dbReference>
<feature type="domain" description="NB-ARC" evidence="6">
    <location>
        <begin position="170"/>
        <end position="336"/>
    </location>
</feature>
<dbReference type="Gene3D" id="3.80.10.10">
    <property type="entry name" value="Ribonuclease Inhibitor"/>
    <property type="match status" value="1"/>
</dbReference>
<comment type="similarity">
    <text evidence="1">Belongs to the disease resistance NB-LRR family.</text>
</comment>
<dbReference type="PANTHER" id="PTHR33463">
    <property type="entry name" value="NB-ARC DOMAIN-CONTAINING PROTEIN-RELATED"/>
    <property type="match status" value="1"/>
</dbReference>
<dbReference type="GO" id="GO:0043531">
    <property type="term" value="F:ADP binding"/>
    <property type="evidence" value="ECO:0007669"/>
    <property type="project" value="InterPro"/>
</dbReference>
<keyword evidence="4" id="KW-0611">Plant defense</keyword>
<dbReference type="Gene3D" id="1.10.8.430">
    <property type="entry name" value="Helical domain of apoptotic protease-activating factors"/>
    <property type="match status" value="1"/>
</dbReference>
<dbReference type="InterPro" id="IPR027417">
    <property type="entry name" value="P-loop_NTPase"/>
</dbReference>
<reference evidence="8" key="1">
    <citation type="journal article" date="2016" name="Nat. Genet.">
        <title>A high-quality carrot genome assembly provides new insights into carotenoid accumulation and asterid genome evolution.</title>
        <authorList>
            <person name="Iorizzo M."/>
            <person name="Ellison S."/>
            <person name="Senalik D."/>
            <person name="Zeng P."/>
            <person name="Satapoomin P."/>
            <person name="Huang J."/>
            <person name="Bowman M."/>
            <person name="Iovene M."/>
            <person name="Sanseverino W."/>
            <person name="Cavagnaro P."/>
            <person name="Yildiz M."/>
            <person name="Macko-Podgorni A."/>
            <person name="Moranska E."/>
            <person name="Grzebelus E."/>
            <person name="Grzebelus D."/>
            <person name="Ashrafi H."/>
            <person name="Zheng Z."/>
            <person name="Cheng S."/>
            <person name="Spooner D."/>
            <person name="Van Deynze A."/>
            <person name="Simon P."/>
        </authorList>
    </citation>
    <scope>NUCLEOTIDE SEQUENCE</scope>
    <source>
        <tissue evidence="8">Leaf</tissue>
    </source>
</reference>
<dbReference type="PANTHER" id="PTHR33463:SF198">
    <property type="entry name" value="RPP4C3"/>
    <property type="match status" value="1"/>
</dbReference>
<dbReference type="GO" id="GO:0005524">
    <property type="term" value="F:ATP binding"/>
    <property type="evidence" value="ECO:0007669"/>
    <property type="project" value="UniProtKB-KW"/>
</dbReference>
<accession>A0AAF0WEA4</accession>
<dbReference type="InterPro" id="IPR036388">
    <property type="entry name" value="WH-like_DNA-bd_sf"/>
</dbReference>
<evidence type="ECO:0000259" key="6">
    <source>
        <dbReference type="Pfam" id="PF00931"/>
    </source>
</evidence>
<gene>
    <name evidence="8" type="ORF">DCAR_0207002</name>
</gene>
<evidence type="ECO:0000256" key="4">
    <source>
        <dbReference type="ARBA" id="ARBA00022821"/>
    </source>
</evidence>
<name>A0AAF0WEA4_DAUCS</name>
<dbReference type="AlphaFoldDB" id="A0AAF0WEA4"/>
<reference evidence="8" key="2">
    <citation type="submission" date="2022-03" db="EMBL/GenBank/DDBJ databases">
        <title>Draft title - Genomic analysis of global carrot germplasm unveils the trajectory of domestication and the origin of high carotenoid orange carrot.</title>
        <authorList>
            <person name="Iorizzo M."/>
            <person name="Ellison S."/>
            <person name="Senalik D."/>
            <person name="Macko-Podgorni A."/>
            <person name="Grzebelus D."/>
            <person name="Bostan H."/>
            <person name="Rolling W."/>
            <person name="Curaba J."/>
            <person name="Simon P."/>
        </authorList>
    </citation>
    <scope>NUCLEOTIDE SEQUENCE</scope>
    <source>
        <tissue evidence="8">Leaf</tissue>
    </source>
</reference>
<dbReference type="InterPro" id="IPR032675">
    <property type="entry name" value="LRR_dom_sf"/>
</dbReference>
<keyword evidence="9" id="KW-1185">Reference proteome</keyword>
<keyword evidence="5" id="KW-0067">ATP-binding</keyword>
<dbReference type="Gene3D" id="3.40.50.300">
    <property type="entry name" value="P-loop containing nucleotide triphosphate hydrolases"/>
    <property type="match status" value="1"/>
</dbReference>
<evidence type="ECO:0000256" key="1">
    <source>
        <dbReference type="ARBA" id="ARBA00008894"/>
    </source>
</evidence>
<dbReference type="InterPro" id="IPR057135">
    <property type="entry name" value="At4g27190-like_LRR"/>
</dbReference>
<dbReference type="Gene3D" id="1.10.10.10">
    <property type="entry name" value="Winged helix-like DNA-binding domain superfamily/Winged helix DNA-binding domain"/>
    <property type="match status" value="1"/>
</dbReference>
<dbReference type="Pfam" id="PF23247">
    <property type="entry name" value="LRR_RPS2"/>
    <property type="match status" value="1"/>
</dbReference>
<dbReference type="GO" id="GO:0006952">
    <property type="term" value="P:defense response"/>
    <property type="evidence" value="ECO:0007669"/>
    <property type="project" value="UniProtKB-KW"/>
</dbReference>
<sequence length="924" mass="104902">MVGLSDIPVLGNFVDRISDATVEALFRGLRYLFCYKELVNVLNSEIDKVNIQQGRVSRKSDEERSDGKVIEDHVLRWQTEVKEMQDSAREFSKKYQSRASWTCFKCLPIPKPVSRFRLGREAVLKAKKATELIISGRDLLANEIAHLPPTDNLPKADAAFQDFRSRKGVYHKLWEMLVAEDSLILGIYGMPGVGKTRMMEQIWQEAMEKKIFQKVARANVGNEKLDVLKLQNQIAGHLNCHFKSQDNMESRAAQLKNCLINGGKILLIFDDVWSEIPLDYIIGTSFGESSTSKGSKILLTSRRQDLCLRNKCTHPVQITTLRDEEAWDLFQDSVGTSHIDSLPDETLAKEVCARCAGLPLLICAVGKALQFMSYHVWKDALQKLEKGKIDGIDSQVYACVKLSIDRLQDDAKLCLFLCSLFPEDADIDIRKLIQFAIGSQSQLIPDGQSTIPAMVDVLTKASLLLECRQNHITKLHDIIRDVARSAAFKDPTYAILHVRCGSQFPDNAGYRTTKLLWLDVERDDIRFPEDLVCTNLKSLWLHCNNHVQRFSGDFFGMFVNLEFLMLQNVHFLSEQFSLQPLDKLKMLIFDSCDIRETNNSLFPKYLKTLCIWACDLPSPLDLPNLKNLRELDVQQKLPVIMVPGAISSLSSLEEFHIPNGFSFLDDANDITLIMDEISKLTRLTSLKIFFSNFEACQGISIFFTLLKYDISVNCEGYHEALSDMTKMIKLHDVKVKTSDKAIQSLVERAEKVEVVSTDVDLGSICNSNKKAFADLRDLEIRLCHNVEYIARISQDEIQQNRQLRTSFSKLTNLTIRSCLTMKYLFCKSVAKCLGQLQILEVDECPAMEVIIMNEDPSDGEIIDFHKLKTLDLRKLWSLKSFCRGKKEMHSGSTDNSVTSSAQFQPLFDGMVSFTPNCLLCSIYI</sequence>
<keyword evidence="5" id="KW-0547">Nucleotide-binding</keyword>
<evidence type="ECO:0008006" key="10">
    <source>
        <dbReference type="Google" id="ProtNLM"/>
    </source>
</evidence>
<keyword evidence="2" id="KW-0433">Leucine-rich repeat</keyword>
<evidence type="ECO:0000259" key="7">
    <source>
        <dbReference type="Pfam" id="PF23247"/>
    </source>
</evidence>
<proteinExistence type="inferred from homology"/>
<keyword evidence="3" id="KW-0677">Repeat</keyword>
<organism evidence="8 9">
    <name type="scientific">Daucus carota subsp. sativus</name>
    <name type="common">Carrot</name>
    <dbReference type="NCBI Taxonomy" id="79200"/>
    <lineage>
        <taxon>Eukaryota</taxon>
        <taxon>Viridiplantae</taxon>
        <taxon>Streptophyta</taxon>
        <taxon>Embryophyta</taxon>
        <taxon>Tracheophyta</taxon>
        <taxon>Spermatophyta</taxon>
        <taxon>Magnoliopsida</taxon>
        <taxon>eudicotyledons</taxon>
        <taxon>Gunneridae</taxon>
        <taxon>Pentapetalae</taxon>
        <taxon>asterids</taxon>
        <taxon>campanulids</taxon>
        <taxon>Apiales</taxon>
        <taxon>Apiaceae</taxon>
        <taxon>Apioideae</taxon>
        <taxon>Scandiceae</taxon>
        <taxon>Daucinae</taxon>
        <taxon>Daucus</taxon>
        <taxon>Daucus sect. Daucus</taxon>
    </lineage>
</organism>
<evidence type="ECO:0000313" key="8">
    <source>
        <dbReference type="EMBL" id="WOG87771.1"/>
    </source>
</evidence>
<dbReference type="InterPro" id="IPR050905">
    <property type="entry name" value="Plant_NBS-LRR"/>
</dbReference>
<dbReference type="SUPFAM" id="SSF52058">
    <property type="entry name" value="L domain-like"/>
    <property type="match status" value="1"/>
</dbReference>
<dbReference type="PRINTS" id="PR00364">
    <property type="entry name" value="DISEASERSIST"/>
</dbReference>
<protein>
    <recommendedName>
        <fullName evidence="10">NB-ARC domain-containing protein</fullName>
    </recommendedName>
</protein>